<reference evidence="3 4" key="1">
    <citation type="journal article" date="2018" name="Mol. Plant">
        <title>The genome of Artemisia annua provides insight into the evolution of Asteraceae family and artemisinin biosynthesis.</title>
        <authorList>
            <person name="Shen Q."/>
            <person name="Zhang L."/>
            <person name="Liao Z."/>
            <person name="Wang S."/>
            <person name="Yan T."/>
            <person name="Shi P."/>
            <person name="Liu M."/>
            <person name="Fu X."/>
            <person name="Pan Q."/>
            <person name="Wang Y."/>
            <person name="Lv Z."/>
            <person name="Lu X."/>
            <person name="Zhang F."/>
            <person name="Jiang W."/>
            <person name="Ma Y."/>
            <person name="Chen M."/>
            <person name="Hao X."/>
            <person name="Li L."/>
            <person name="Tang Y."/>
            <person name="Lv G."/>
            <person name="Zhou Y."/>
            <person name="Sun X."/>
            <person name="Brodelius P.E."/>
            <person name="Rose J.K.C."/>
            <person name="Tang K."/>
        </authorList>
    </citation>
    <scope>NUCLEOTIDE SEQUENCE [LARGE SCALE GENOMIC DNA]</scope>
    <source>
        <strain evidence="4">cv. Huhao1</strain>
        <tissue evidence="3">Leaf</tissue>
    </source>
</reference>
<feature type="region of interest" description="Disordered" evidence="1">
    <location>
        <begin position="363"/>
        <end position="398"/>
    </location>
</feature>
<name>A0A2U1P8Y3_ARTAN</name>
<proteinExistence type="predicted"/>
<dbReference type="PANTHER" id="PTHR48258:SF10">
    <property type="entry name" value="DUF4218 DOMAIN-CONTAINING PROTEIN"/>
    <property type="match status" value="1"/>
</dbReference>
<protein>
    <recommendedName>
        <fullName evidence="2">DUF4216 domain-containing protein</fullName>
    </recommendedName>
</protein>
<feature type="compositionally biased region" description="Gly residues" evidence="1">
    <location>
        <begin position="673"/>
        <end position="697"/>
    </location>
</feature>
<evidence type="ECO:0000259" key="2">
    <source>
        <dbReference type="Pfam" id="PF13952"/>
    </source>
</evidence>
<dbReference type="EMBL" id="PKPP01001498">
    <property type="protein sequence ID" value="PWA82202.1"/>
    <property type="molecule type" value="Genomic_DNA"/>
</dbReference>
<organism evidence="3 4">
    <name type="scientific">Artemisia annua</name>
    <name type="common">Sweet wormwood</name>
    <dbReference type="NCBI Taxonomy" id="35608"/>
    <lineage>
        <taxon>Eukaryota</taxon>
        <taxon>Viridiplantae</taxon>
        <taxon>Streptophyta</taxon>
        <taxon>Embryophyta</taxon>
        <taxon>Tracheophyta</taxon>
        <taxon>Spermatophyta</taxon>
        <taxon>Magnoliopsida</taxon>
        <taxon>eudicotyledons</taxon>
        <taxon>Gunneridae</taxon>
        <taxon>Pentapetalae</taxon>
        <taxon>asterids</taxon>
        <taxon>campanulids</taxon>
        <taxon>Asterales</taxon>
        <taxon>Asteraceae</taxon>
        <taxon>Asteroideae</taxon>
        <taxon>Anthemideae</taxon>
        <taxon>Artemisiinae</taxon>
        <taxon>Artemisia</taxon>
    </lineage>
</organism>
<feature type="region of interest" description="Disordered" evidence="1">
    <location>
        <begin position="418"/>
        <end position="437"/>
    </location>
</feature>
<feature type="region of interest" description="Disordered" evidence="1">
    <location>
        <begin position="585"/>
        <end position="627"/>
    </location>
</feature>
<evidence type="ECO:0000256" key="1">
    <source>
        <dbReference type="SAM" id="MobiDB-lite"/>
    </source>
</evidence>
<feature type="domain" description="DUF4216" evidence="2">
    <location>
        <begin position="117"/>
        <end position="184"/>
    </location>
</feature>
<dbReference type="InterPro" id="IPR025312">
    <property type="entry name" value="DUF4216"/>
</dbReference>
<feature type="compositionally biased region" description="Polar residues" evidence="1">
    <location>
        <begin position="651"/>
        <end position="660"/>
    </location>
</feature>
<accession>A0A2U1P8Y3</accession>
<evidence type="ECO:0000313" key="3">
    <source>
        <dbReference type="EMBL" id="PWA82202.1"/>
    </source>
</evidence>
<dbReference type="PANTHER" id="PTHR48258">
    <property type="entry name" value="DUF4218 DOMAIN-CONTAINING PROTEIN-RELATED"/>
    <property type="match status" value="1"/>
</dbReference>
<evidence type="ECO:0000313" key="4">
    <source>
        <dbReference type="Proteomes" id="UP000245207"/>
    </source>
</evidence>
<keyword evidence="4" id="KW-1185">Reference proteome</keyword>
<dbReference type="Proteomes" id="UP000245207">
    <property type="component" value="Unassembled WGS sequence"/>
</dbReference>
<dbReference type="AlphaFoldDB" id="A0A2U1P8Y3"/>
<dbReference type="OrthoDB" id="1878503at2759"/>
<feature type="region of interest" description="Disordered" evidence="1">
    <location>
        <begin position="645"/>
        <end position="697"/>
    </location>
</feature>
<dbReference type="Pfam" id="PF13952">
    <property type="entry name" value="DUF4216"/>
    <property type="match status" value="1"/>
</dbReference>
<sequence length="697" mass="77566">MQKVVWYVLHNSHEIDPYVNEYKRAFPGNDIQEGFPYWFGNKIRELKVKNDPSCTSELFALACGPSYTAVLVDSCVVNGVKFNVHNRDLRRSTQNSGISTPNPSGGMYYGQLEEILEFEYIPFKVVLFKVKWFDTNNLGRIKRCTYRNNITQIMTDRVSFENEPYILATQTTQVFYLDFPGKRGNFKAVQDSYHRKIWNPNIIVVEDNQDVVHDNTSSHAVRGATKNTKLHAERTDTGKPMSIRFEKNVEGMYEHVGPHAKWFSNLVGELLRTSIPMHYNSWRRVPATAKAHIDNQLHLRTPTDSVDGRDLIELYRHNHMRDGVFESPNQMIRMRTECTSGGRTMPDLDIMRHVIGGKQRGHIPGIGPVLPGGGRQTTLSASRARDQASSSSLHETVQKQSQTIDMILGWARKQPGFPEELASSRSRPPKPGAKIGKGRKVVRGATKNTKLRAARSDTGKPVSIRFQKNAEGMYEHVGPHAKWFSNLVGELLRTSIPMYENFWTRVPATAKAHIDNQLHLTTPTESVDGRDLIELYRHNHTRDGVFESPVSEARYNRMIQMRTESTSGGTTMSDLDIMRHVIGGKQRGHIPGVGPVLPGGGHQTTLSASRARDQASSSSLRETVQNQSRTIDMILTWARTQPGFPEELASQAATSGSQEASEGESRGIQDGSGASGGSAGEGSGPSEGSGAGEGTQE</sequence>
<gene>
    <name evidence="3" type="ORF">CTI12_AA180230</name>
</gene>
<comment type="caution">
    <text evidence="3">The sequence shown here is derived from an EMBL/GenBank/DDBJ whole genome shotgun (WGS) entry which is preliminary data.</text>
</comment>